<evidence type="ECO:0000259" key="6">
    <source>
        <dbReference type="PROSITE" id="PS50103"/>
    </source>
</evidence>
<feature type="region of interest" description="Disordered" evidence="5">
    <location>
        <begin position="205"/>
        <end position="225"/>
    </location>
</feature>
<keyword evidence="1 4" id="KW-0479">Metal-binding</keyword>
<dbReference type="EMBL" id="JBEFKJ010000021">
    <property type="protein sequence ID" value="KAL2040331.1"/>
    <property type="molecule type" value="Genomic_DNA"/>
</dbReference>
<name>A0ABR4A4P8_9LECA</name>
<dbReference type="SMART" id="SM00356">
    <property type="entry name" value="ZnF_C3H1"/>
    <property type="match status" value="1"/>
</dbReference>
<keyword evidence="3 4" id="KW-0862">Zinc</keyword>
<dbReference type="PROSITE" id="PS50103">
    <property type="entry name" value="ZF_C3H1"/>
    <property type="match status" value="1"/>
</dbReference>
<feature type="compositionally biased region" description="Polar residues" evidence="5">
    <location>
        <begin position="464"/>
        <end position="476"/>
    </location>
</feature>
<evidence type="ECO:0000256" key="1">
    <source>
        <dbReference type="ARBA" id="ARBA00022723"/>
    </source>
</evidence>
<evidence type="ECO:0000256" key="2">
    <source>
        <dbReference type="ARBA" id="ARBA00022771"/>
    </source>
</evidence>
<dbReference type="InterPro" id="IPR036855">
    <property type="entry name" value="Znf_CCCH_sf"/>
</dbReference>
<proteinExistence type="predicted"/>
<evidence type="ECO:0000256" key="3">
    <source>
        <dbReference type="ARBA" id="ARBA00022833"/>
    </source>
</evidence>
<feature type="compositionally biased region" description="Basic and acidic residues" evidence="5">
    <location>
        <begin position="347"/>
        <end position="356"/>
    </location>
</feature>
<sequence>MATTAIPNSNGHVFSDQELIIEYNKLIRFRDDVVANRTQPSKLPRESSSLGVPASTTGALQATSLSKAANGYYKPSQANNTTPKQTSALQVPKPPSNPSLAKTSNIQKLPTPTSGASGIDPIFLQKSDVLVRAEAQQARQRLEHALEQQVQQKKRQKAFDQEALPDFDVTDVFRKAQELVKPLKIHEKGRANRITSSTDSFDEKTFYSSQMNESTTTEEADESPKWRPRRICNFFKRGECCRYGDACTFSHDPAMKARLEGDGSQAMDIDSVNADEQTSPRQDDKPAQRVPINGTTRQPPTQEVPATVHTAQSEAERRLQERVTQLEAELRNSRAAKERPPSASARQEVREPHELQEEPAYSPPPPDEFGRDVGLREPERRRPTIQQPSSISGQPVREYGRRIENPPSPLPNNVRVIRNHITSPVAPQPARVSPLAMAKVPQVSQIQGESRRSSRGSNIGIISAGQSPNATAQASGSKKRRRGLDSGEQMRNVVPRRDLSSPGVRIKDEPVSPPPFANGDLNLRRVDQRPEASRRLYVDTTGLQCRDQEQVFQQPRIIERSAYGHVIDDRGPLTPMTRRVVSRNGQHYYANEEPDLRRIVSARQVRPPMSSPPPYAVQYSASQPRAVRAASQVYFSPTGRGVSQHDRASAQLQPAPYSNEDRSPSPPLPRAPQSPNGRHSIAMAPPPRRIIVDQWGNRFMEAPVPVERQVSVAPVMRGTEYDARYEQVSPRNGSVRQRQLVSVDEGQYIRKGASPAFLEYPAPSRIRQVIGPRGDIYEEEQYVTRNEGPQIAEYSDHRPAGRYEEVPAPQEKIVRMRSVRPVERQYEMPREQIARLQSVRPQPRIVSLGERPEQRSQVIRPISVRPEIGSSRQMSYAVDDRPRYQYASQGQERGYVEEIQDEGGLHEAAGSGGRRIIQLL</sequence>
<feature type="compositionally biased region" description="Basic and acidic residues" evidence="5">
    <location>
        <begin position="495"/>
        <end position="510"/>
    </location>
</feature>
<organism evidence="7 8">
    <name type="scientific">Stereocaulon virgatum</name>
    <dbReference type="NCBI Taxonomy" id="373712"/>
    <lineage>
        <taxon>Eukaryota</taxon>
        <taxon>Fungi</taxon>
        <taxon>Dikarya</taxon>
        <taxon>Ascomycota</taxon>
        <taxon>Pezizomycotina</taxon>
        <taxon>Lecanoromycetes</taxon>
        <taxon>OSLEUM clade</taxon>
        <taxon>Lecanoromycetidae</taxon>
        <taxon>Lecanorales</taxon>
        <taxon>Lecanorineae</taxon>
        <taxon>Stereocaulaceae</taxon>
        <taxon>Stereocaulon</taxon>
    </lineage>
</organism>
<feature type="domain" description="C3H1-type" evidence="6">
    <location>
        <begin position="226"/>
        <end position="254"/>
    </location>
</feature>
<feature type="compositionally biased region" description="Polar residues" evidence="5">
    <location>
        <begin position="76"/>
        <end position="89"/>
    </location>
</feature>
<gene>
    <name evidence="7" type="ORF">N7G274_006774</name>
</gene>
<evidence type="ECO:0000313" key="7">
    <source>
        <dbReference type="EMBL" id="KAL2040331.1"/>
    </source>
</evidence>
<feature type="compositionally biased region" description="Basic and acidic residues" evidence="5">
    <location>
        <begin position="368"/>
        <end position="382"/>
    </location>
</feature>
<feature type="zinc finger region" description="C3H1-type" evidence="4">
    <location>
        <begin position="226"/>
        <end position="254"/>
    </location>
</feature>
<feature type="compositionally biased region" description="Polar residues" evidence="5">
    <location>
        <begin position="384"/>
        <end position="393"/>
    </location>
</feature>
<keyword evidence="2 4" id="KW-0863">Zinc-finger</keyword>
<feature type="region of interest" description="Disordered" evidence="5">
    <location>
        <begin position="71"/>
        <end position="120"/>
    </location>
</feature>
<dbReference type="Proteomes" id="UP001590950">
    <property type="component" value="Unassembled WGS sequence"/>
</dbReference>
<dbReference type="Gene3D" id="4.10.1000.10">
    <property type="entry name" value="Zinc finger, CCCH-type"/>
    <property type="match status" value="1"/>
</dbReference>
<evidence type="ECO:0000256" key="5">
    <source>
        <dbReference type="SAM" id="MobiDB-lite"/>
    </source>
</evidence>
<feature type="compositionally biased region" description="Basic and acidic residues" evidence="5">
    <location>
        <begin position="328"/>
        <end position="340"/>
    </location>
</feature>
<evidence type="ECO:0000256" key="4">
    <source>
        <dbReference type="PROSITE-ProRule" id="PRU00723"/>
    </source>
</evidence>
<feature type="compositionally biased region" description="Polar residues" evidence="5">
    <location>
        <begin position="98"/>
        <end position="116"/>
    </location>
</feature>
<dbReference type="InterPro" id="IPR000571">
    <property type="entry name" value="Znf_CCCH"/>
</dbReference>
<keyword evidence="8" id="KW-1185">Reference proteome</keyword>
<feature type="region of interest" description="Disordered" evidence="5">
    <location>
        <begin position="274"/>
        <end position="414"/>
    </location>
</feature>
<feature type="compositionally biased region" description="Polar residues" evidence="5">
    <location>
        <begin position="206"/>
        <end position="215"/>
    </location>
</feature>
<feature type="region of interest" description="Disordered" evidence="5">
    <location>
        <begin position="637"/>
        <end position="685"/>
    </location>
</feature>
<accession>A0ABR4A4P8</accession>
<reference evidence="7 8" key="1">
    <citation type="submission" date="2024-09" db="EMBL/GenBank/DDBJ databases">
        <title>Rethinking Asexuality: The Enigmatic Case of Functional Sexual Genes in Lepraria (Stereocaulaceae).</title>
        <authorList>
            <person name="Doellman M."/>
            <person name="Sun Y."/>
            <person name="Barcenas-Pena A."/>
            <person name="Lumbsch H.T."/>
            <person name="Grewe F."/>
        </authorList>
    </citation>
    <scope>NUCLEOTIDE SEQUENCE [LARGE SCALE GENOMIC DNA]</scope>
    <source>
        <strain evidence="7 8">Mercado 3170</strain>
    </source>
</reference>
<protein>
    <recommendedName>
        <fullName evidence="6">C3H1-type domain-containing protein</fullName>
    </recommendedName>
</protein>
<comment type="caution">
    <text evidence="7">The sequence shown here is derived from an EMBL/GenBank/DDBJ whole genome shotgun (WGS) entry which is preliminary data.</text>
</comment>
<evidence type="ECO:0000313" key="8">
    <source>
        <dbReference type="Proteomes" id="UP001590950"/>
    </source>
</evidence>
<dbReference type="SUPFAM" id="SSF90229">
    <property type="entry name" value="CCCH zinc finger"/>
    <property type="match status" value="1"/>
</dbReference>
<feature type="region of interest" description="Disordered" evidence="5">
    <location>
        <begin position="442"/>
        <end position="522"/>
    </location>
</feature>